<organism evidence="3 4">
    <name type="scientific">Paenibacillus vini</name>
    <dbReference type="NCBI Taxonomy" id="1476024"/>
    <lineage>
        <taxon>Bacteria</taxon>
        <taxon>Bacillati</taxon>
        <taxon>Bacillota</taxon>
        <taxon>Bacilli</taxon>
        <taxon>Bacillales</taxon>
        <taxon>Paenibacillaceae</taxon>
        <taxon>Paenibacillus</taxon>
    </lineage>
</organism>
<evidence type="ECO:0000256" key="2">
    <source>
        <dbReference type="SAM" id="Phobius"/>
    </source>
</evidence>
<reference evidence="3 4" key="1">
    <citation type="submission" date="2021-03" db="EMBL/GenBank/DDBJ databases">
        <title>Antimicrobial resistance genes in bacteria isolated from Japanese honey, and their potential for conferring macrolide and lincosamide resistance in the American foulbrood pathogen Paenibacillus larvae.</title>
        <authorList>
            <person name="Okamoto M."/>
            <person name="Kumagai M."/>
            <person name="Kanamori H."/>
            <person name="Takamatsu D."/>
        </authorList>
    </citation>
    <scope>NUCLEOTIDE SEQUENCE [LARGE SCALE GENOMIC DNA]</scope>
    <source>
        <strain evidence="3 4">J42TS3</strain>
    </source>
</reference>
<dbReference type="Proteomes" id="UP000679992">
    <property type="component" value="Unassembled WGS sequence"/>
</dbReference>
<comment type="caution">
    <text evidence="3">The sequence shown here is derived from an EMBL/GenBank/DDBJ whole genome shotgun (WGS) entry which is preliminary data.</text>
</comment>
<protein>
    <submittedName>
        <fullName evidence="3">Uncharacterized protein</fullName>
    </submittedName>
</protein>
<feature type="transmembrane region" description="Helical" evidence="2">
    <location>
        <begin position="12"/>
        <end position="32"/>
    </location>
</feature>
<keyword evidence="2" id="KW-0812">Transmembrane</keyword>
<proteinExistence type="predicted"/>
<keyword evidence="2" id="KW-1133">Transmembrane helix</keyword>
<evidence type="ECO:0000313" key="4">
    <source>
        <dbReference type="Proteomes" id="UP000679992"/>
    </source>
</evidence>
<feature type="transmembrane region" description="Helical" evidence="2">
    <location>
        <begin position="38"/>
        <end position="56"/>
    </location>
</feature>
<feature type="transmembrane region" description="Helical" evidence="2">
    <location>
        <begin position="87"/>
        <end position="105"/>
    </location>
</feature>
<dbReference type="RefSeq" id="WP_213653526.1">
    <property type="nucleotide sequence ID" value="NZ_BOSL01000001.1"/>
</dbReference>
<sequence>MDDKEVIGKIKFKRGFIGFLGIPMWFLGAIFALSEGEWLTFILLLLAIVASVFALMKFNRQIQGILDSYKPGKGFWYYRMSAQNKRTYLTVAQWLLFLMVFIFWMMDYLNGYAGSIAIGGIFASQVMKRRIRLHTPIDDASLFELEELGIIEEGEIITALYKDFDEWSKVSENAKVLALTPDRLIVIIMASSEAGERYEIRLREVVGLSINGEGKYGQGVIVMLKLVDGTVIRFFLEGESHQDSPEQFIQALLTDLDRVYMEPIRLAGLAQTTRTRPEEPRFPAGEPRPVIRHLDLHEAVSVQGSPSATDQEKSSGPASMNPVQESTSKRVIDF</sequence>
<gene>
    <name evidence="3" type="ORF">J42TS3_03370</name>
</gene>
<accession>A0ABQ4M5V2</accession>
<feature type="region of interest" description="Disordered" evidence="1">
    <location>
        <begin position="295"/>
        <end position="334"/>
    </location>
</feature>
<name>A0ABQ4M5V2_9BACL</name>
<dbReference type="EMBL" id="BOSL01000001">
    <property type="protein sequence ID" value="GIP51302.1"/>
    <property type="molecule type" value="Genomic_DNA"/>
</dbReference>
<keyword evidence="2" id="KW-0472">Membrane</keyword>
<feature type="compositionally biased region" description="Polar residues" evidence="1">
    <location>
        <begin position="302"/>
        <end position="326"/>
    </location>
</feature>
<evidence type="ECO:0000256" key="1">
    <source>
        <dbReference type="SAM" id="MobiDB-lite"/>
    </source>
</evidence>
<evidence type="ECO:0000313" key="3">
    <source>
        <dbReference type="EMBL" id="GIP51302.1"/>
    </source>
</evidence>
<keyword evidence="4" id="KW-1185">Reference proteome</keyword>